<dbReference type="EMBL" id="JAUSUZ010000001">
    <property type="protein sequence ID" value="MDQ0364054.1"/>
    <property type="molecule type" value="Genomic_DNA"/>
</dbReference>
<proteinExistence type="predicted"/>
<accession>A0AAE4AVK7</accession>
<feature type="domain" description="Amine oxidase" evidence="2">
    <location>
        <begin position="255"/>
        <end position="449"/>
    </location>
</feature>
<dbReference type="Pfam" id="PF13450">
    <property type="entry name" value="NAD_binding_8"/>
    <property type="match status" value="1"/>
</dbReference>
<reference evidence="3 4" key="1">
    <citation type="submission" date="2023-07" db="EMBL/GenBank/DDBJ databases">
        <title>Sequencing the genomes of 1000 actinobacteria strains.</title>
        <authorList>
            <person name="Klenk H.-P."/>
        </authorList>
    </citation>
    <scope>NUCLEOTIDE SEQUENCE [LARGE SCALE GENOMIC DNA]</scope>
    <source>
        <strain evidence="3 4">DSM 44709</strain>
    </source>
</reference>
<dbReference type="PANTHER" id="PTHR16128:SF5">
    <property type="entry name" value="FAD_NAD(P)-BINDING OXIDOREDUCTASE FAMILY PROTEIN"/>
    <property type="match status" value="1"/>
</dbReference>
<dbReference type="Gene3D" id="3.50.50.60">
    <property type="entry name" value="FAD/NAD(P)-binding domain"/>
    <property type="match status" value="1"/>
</dbReference>
<feature type="chain" id="PRO_5042003938" evidence="1">
    <location>
        <begin position="24"/>
        <end position="450"/>
    </location>
</feature>
<dbReference type="PANTHER" id="PTHR16128">
    <property type="entry name" value="FAD/NAD(P)-BINDING OXIDOREDUCTASE FAMILY PROTEIN"/>
    <property type="match status" value="1"/>
</dbReference>
<evidence type="ECO:0000259" key="2">
    <source>
        <dbReference type="Pfam" id="PF01593"/>
    </source>
</evidence>
<keyword evidence="4" id="KW-1185">Reference proteome</keyword>
<dbReference type="Gene3D" id="3.90.660.10">
    <property type="match status" value="1"/>
</dbReference>
<comment type="caution">
    <text evidence="3">The sequence shown here is derived from an EMBL/GenBank/DDBJ whole genome shotgun (WGS) entry which is preliminary data.</text>
</comment>
<dbReference type="SUPFAM" id="SSF51905">
    <property type="entry name" value="FAD/NAD(P)-binding domain"/>
    <property type="match status" value="1"/>
</dbReference>
<evidence type="ECO:0000313" key="4">
    <source>
        <dbReference type="Proteomes" id="UP001240236"/>
    </source>
</evidence>
<feature type="signal peptide" evidence="1">
    <location>
        <begin position="1"/>
        <end position="23"/>
    </location>
</feature>
<name>A0AAE4AVK7_9ACTN</name>
<keyword evidence="1" id="KW-0732">Signal</keyword>
<sequence>MICTLCATTIIATVPAAVSASHANTWCVSAAVTCRANAISDGVAGRKTGWWNRSAHADHTASVNVTSTQWWYVRSLSATRRSPAPSHPAIDPGQVAVAVGRLDVQRTGDDDRFMLLGWRTPTMPHASARRGTPEARIPDSVAIMDVVVVGAGVAGLACARTLVDGGARVRVLERGRVPGGRLASKRYDGRYADIGAAYLVADDPDFTAQVTAWEARGLIRPWTDTLRVYPGGATTTGPVRWAAPGGLRSLAAALADGLDVRYTQPADRVPADADAVVLAMPGPQALRLDPPPAIAAAARAQVWHPVIAAVLRYPAREWDGLHGAFVNDHPLHGAFVNDHPLLATVCDDGDRRGDGTPVLVAHSTAALAARHLDAPEAAGPILAGAVGELLGLSASPVVDVHRWTYAQPGEGTDARFAVDGDVWLCGDAFGRPRVQTAWLSGRAVAHALLG</sequence>
<gene>
    <name evidence="3" type="ORF">J2S42_000723</name>
</gene>
<dbReference type="InterPro" id="IPR002937">
    <property type="entry name" value="Amino_oxidase"/>
</dbReference>
<dbReference type="Pfam" id="PF01593">
    <property type="entry name" value="Amino_oxidase"/>
    <property type="match status" value="1"/>
</dbReference>
<dbReference type="InterPro" id="IPR036188">
    <property type="entry name" value="FAD/NAD-bd_sf"/>
</dbReference>
<organism evidence="3 4">
    <name type="scientific">Catenuloplanes indicus</name>
    <dbReference type="NCBI Taxonomy" id="137267"/>
    <lineage>
        <taxon>Bacteria</taxon>
        <taxon>Bacillati</taxon>
        <taxon>Actinomycetota</taxon>
        <taxon>Actinomycetes</taxon>
        <taxon>Micromonosporales</taxon>
        <taxon>Micromonosporaceae</taxon>
        <taxon>Catenuloplanes</taxon>
    </lineage>
</organism>
<evidence type="ECO:0000256" key="1">
    <source>
        <dbReference type="SAM" id="SignalP"/>
    </source>
</evidence>
<dbReference type="Proteomes" id="UP001240236">
    <property type="component" value="Unassembled WGS sequence"/>
</dbReference>
<dbReference type="AlphaFoldDB" id="A0AAE4AVK7"/>
<protein>
    <submittedName>
        <fullName evidence="3">NAD/FAD-dependent oxidoreductase</fullName>
    </submittedName>
</protein>
<evidence type="ECO:0000313" key="3">
    <source>
        <dbReference type="EMBL" id="MDQ0364054.1"/>
    </source>
</evidence>
<dbReference type="GO" id="GO:0016491">
    <property type="term" value="F:oxidoreductase activity"/>
    <property type="evidence" value="ECO:0007669"/>
    <property type="project" value="InterPro"/>
</dbReference>